<feature type="compositionally biased region" description="Low complexity" evidence="2">
    <location>
        <begin position="165"/>
        <end position="181"/>
    </location>
</feature>
<evidence type="ECO:0000256" key="2">
    <source>
        <dbReference type="SAM" id="MobiDB-lite"/>
    </source>
</evidence>
<feature type="region of interest" description="Disordered" evidence="2">
    <location>
        <begin position="542"/>
        <end position="576"/>
    </location>
</feature>
<gene>
    <name evidence="3" type="ORF">GPECTOR_6g638</name>
</gene>
<feature type="compositionally biased region" description="Basic and acidic residues" evidence="2">
    <location>
        <begin position="1351"/>
        <end position="1365"/>
    </location>
</feature>
<protein>
    <submittedName>
        <fullName evidence="3">Uncharacterized protein</fullName>
    </submittedName>
</protein>
<feature type="region of interest" description="Disordered" evidence="2">
    <location>
        <begin position="448"/>
        <end position="509"/>
    </location>
</feature>
<feature type="region of interest" description="Disordered" evidence="2">
    <location>
        <begin position="649"/>
        <end position="668"/>
    </location>
</feature>
<keyword evidence="1" id="KW-0175">Coiled coil</keyword>
<evidence type="ECO:0000313" key="3">
    <source>
        <dbReference type="EMBL" id="KXZ53721.1"/>
    </source>
</evidence>
<sequence>MGAALGGPLLRARLRSVPLKQPAARAPHPRPVAASAVDNLGLREGGGQHPYHNRPQPDADDQYQYFQHHQHQHQQNQHENHQQQLHHLPLTPAPSPSPEPEHSWVIPLTPAVTEPAGSDRGPSALPVPRLSLSRVNLLGRGGGGGSGEPGANAPPLRSAGTVQTASSLPLPLPSSSASSAGPGPGLPAPLLRLEGSAGEATVAGDAAPQGPRGSAPSFSLSAPTSLDLTASISLNAALPPLPLAAPQSAASAAAAWSATAGGANAGPGSIDEPPSLRTMPLRPQSPQAQAARPQASPRNLSSSSQRPPSARDTAAAGTWPLPGLDAAWSLTPRSQAAWRALAAGGGGSRRAPTSRGPSSSGIRTSQGQLQSFSAHDLSPRIASPRGSGGGAVTPRGGSFGGGGGGSGSGGGGGGSAALYRQVSGQRGGGGVAPRERYRGILERLGRVAAERQKERRRRKGATAAAARPGNARRQQSTAWAATAMGPSSSDTDDTEGEDDEEGNGQGGTAVDALLRSASGLAGWARRWRKPLAAYAATTEGVAAGAGAGGGGGGGSRVWRRGVGGGPGGGPGGGALANAQARERDLLHAKRLRQEEAAAAALGPAEHAVWQLSSALSELTRFSCLQAVCGPRPVDSSVLAQVDARIAAMQRQDRQGGQGHSSLLPPPPPAFPLGAAVEYLDAASNGASGLEELEGVVRGMRRKLQAVLGRDTEDLRLAAAEALRELGERGGNGGNGAPSATDACCLPATSLGSLTTALPPPHQQQQQQQQYGSLAHSGRRAGSASPSRAGHYSRPTSAALVGMGQALGAGAGTGPAERPAGGANPRDGTASGPTTPVGGGGGALDSAWGLLESLVINLHDSHATRADLVSELERQNAEADAAAAAAKAARTAAVKPQEQQPTAAAAGAGAGTAASASASRASSLTPRGGALAAVAAAGGASSGPLMQLHRSRSAVDRLVALMDTTIDRSEAAQQAQQEGSPGEGGGGEGGPGQAGGTGGAGVADGGVVSGPAARNAAAVAAAAGPLLRRNVLRAAVASALEPRNTEQVVYFLTRLALLMQQDPSLPPDAGFLVALGTDLLLGEVAWLLAMLRASAGAGSPHLAALAAALRGYEGQRAHAAALEAAAERLETALEDAIDRRRRAPDTPLRAAHAERQLGTTHSMLRNAGHNVSDLAAYTRELEREVQRLQAKTELLEETIAELEGDWERVEGAHAARGAALAEGERLRAALQEALRGVAERKAAAAAEALSSLEERSVGVQVATEGACGDPRALPPALLASAPAYVPLEPSTSNRSLDLDEMYGTGHSYGWHGGRAAAAANEETSDDEEDDDDGESGGSGHGPYAVQALPAEGRPHEQRQRHGRDVAVADAAAHAQDSIPGREKAGTGHDSGASTPREARAAAVLLIPGNGGGSGLGSGTGASLSGEAKLTGDAASSETGGGTRPTSAAARANRVVFADVHDVVELY</sequence>
<feature type="compositionally biased region" description="Low complexity" evidence="2">
    <location>
        <begin position="762"/>
        <end position="789"/>
    </location>
</feature>
<feature type="region of interest" description="Disordered" evidence="2">
    <location>
        <begin position="20"/>
        <end position="104"/>
    </location>
</feature>
<feature type="compositionally biased region" description="Low complexity" evidence="2">
    <location>
        <begin position="970"/>
        <end position="979"/>
    </location>
</feature>
<dbReference type="Proteomes" id="UP000075714">
    <property type="component" value="Unassembled WGS sequence"/>
</dbReference>
<feature type="region of interest" description="Disordered" evidence="2">
    <location>
        <begin position="136"/>
        <end position="221"/>
    </location>
</feature>
<feature type="compositionally biased region" description="Polar residues" evidence="2">
    <location>
        <begin position="474"/>
        <end position="489"/>
    </location>
</feature>
<evidence type="ECO:0000313" key="4">
    <source>
        <dbReference type="Proteomes" id="UP000075714"/>
    </source>
</evidence>
<feature type="region of interest" description="Disordered" evidence="2">
    <location>
        <begin position="259"/>
        <end position="318"/>
    </location>
</feature>
<feature type="region of interest" description="Disordered" evidence="2">
    <location>
        <begin position="1313"/>
        <end position="1395"/>
    </location>
</feature>
<dbReference type="OrthoDB" id="551158at2759"/>
<feature type="compositionally biased region" description="Gly residues" evidence="2">
    <location>
        <begin position="980"/>
        <end position="1001"/>
    </location>
</feature>
<organism evidence="3 4">
    <name type="scientific">Gonium pectorale</name>
    <name type="common">Green alga</name>
    <dbReference type="NCBI Taxonomy" id="33097"/>
    <lineage>
        <taxon>Eukaryota</taxon>
        <taxon>Viridiplantae</taxon>
        <taxon>Chlorophyta</taxon>
        <taxon>core chlorophytes</taxon>
        <taxon>Chlorophyceae</taxon>
        <taxon>CS clade</taxon>
        <taxon>Chlamydomonadales</taxon>
        <taxon>Volvocaceae</taxon>
        <taxon>Gonium</taxon>
    </lineage>
</organism>
<feature type="region of interest" description="Disordered" evidence="2">
    <location>
        <begin position="753"/>
        <end position="793"/>
    </location>
</feature>
<feature type="compositionally biased region" description="Gly residues" evidence="2">
    <location>
        <begin position="386"/>
        <end position="415"/>
    </location>
</feature>
<feature type="region of interest" description="Disordered" evidence="2">
    <location>
        <begin position="968"/>
        <end position="1001"/>
    </location>
</feature>
<feature type="compositionally biased region" description="Acidic residues" evidence="2">
    <location>
        <begin position="490"/>
        <end position="502"/>
    </location>
</feature>
<proteinExistence type="predicted"/>
<accession>A0A150GV61</accession>
<feature type="region of interest" description="Disordered" evidence="2">
    <location>
        <begin position="805"/>
        <end position="840"/>
    </location>
</feature>
<feature type="region of interest" description="Disordered" evidence="2">
    <location>
        <begin position="340"/>
        <end position="434"/>
    </location>
</feature>
<feature type="compositionally biased region" description="Acidic residues" evidence="2">
    <location>
        <begin position="1321"/>
        <end position="1333"/>
    </location>
</feature>
<comment type="caution">
    <text evidence="3">The sequence shown here is derived from an EMBL/GenBank/DDBJ whole genome shotgun (WGS) entry which is preliminary data.</text>
</comment>
<feature type="compositionally biased region" description="Polar residues" evidence="2">
    <location>
        <begin position="362"/>
        <end position="373"/>
    </location>
</feature>
<keyword evidence="4" id="KW-1185">Reference proteome</keyword>
<feature type="region of interest" description="Disordered" evidence="2">
    <location>
        <begin position="1414"/>
        <end position="1446"/>
    </location>
</feature>
<evidence type="ECO:0000256" key="1">
    <source>
        <dbReference type="SAM" id="Coils"/>
    </source>
</evidence>
<feature type="compositionally biased region" description="Gly residues" evidence="2">
    <location>
        <begin position="139"/>
        <end position="148"/>
    </location>
</feature>
<dbReference type="EMBL" id="LSYV01000007">
    <property type="protein sequence ID" value="KXZ53721.1"/>
    <property type="molecule type" value="Genomic_DNA"/>
</dbReference>
<feature type="compositionally biased region" description="Low complexity" evidence="2">
    <location>
        <begin position="282"/>
        <end position="298"/>
    </location>
</feature>
<feature type="coiled-coil region" evidence="1">
    <location>
        <begin position="1170"/>
        <end position="1204"/>
    </location>
</feature>
<feature type="compositionally biased region" description="Low complexity" evidence="2">
    <location>
        <begin position="349"/>
        <end position="361"/>
    </location>
</feature>
<feature type="compositionally biased region" description="Gly residues" evidence="2">
    <location>
        <begin position="543"/>
        <end position="574"/>
    </location>
</feature>
<feature type="compositionally biased region" description="Low complexity" evidence="2">
    <location>
        <begin position="461"/>
        <end position="473"/>
    </location>
</feature>
<name>A0A150GV61_GONPE</name>
<feature type="compositionally biased region" description="Low complexity" evidence="2">
    <location>
        <begin position="22"/>
        <end position="37"/>
    </location>
</feature>
<feature type="coiled-coil region" evidence="1">
    <location>
        <begin position="1111"/>
        <end position="1138"/>
    </location>
</feature>
<feature type="compositionally biased region" description="Low complexity" evidence="2">
    <location>
        <begin position="62"/>
        <end position="75"/>
    </location>
</feature>
<reference evidence="4" key="1">
    <citation type="journal article" date="2016" name="Nat. Commun.">
        <title>The Gonium pectorale genome demonstrates co-option of cell cycle regulation during the evolution of multicellularity.</title>
        <authorList>
            <person name="Hanschen E.R."/>
            <person name="Marriage T.N."/>
            <person name="Ferris P.J."/>
            <person name="Hamaji T."/>
            <person name="Toyoda A."/>
            <person name="Fujiyama A."/>
            <person name="Neme R."/>
            <person name="Noguchi H."/>
            <person name="Minakuchi Y."/>
            <person name="Suzuki M."/>
            <person name="Kawai-Toyooka H."/>
            <person name="Smith D.R."/>
            <person name="Sparks H."/>
            <person name="Anderson J."/>
            <person name="Bakaric R."/>
            <person name="Luria V."/>
            <person name="Karger A."/>
            <person name="Kirschner M.W."/>
            <person name="Durand P.M."/>
            <person name="Michod R.E."/>
            <person name="Nozaki H."/>
            <person name="Olson B.J."/>
        </authorList>
    </citation>
    <scope>NUCLEOTIDE SEQUENCE [LARGE SCALE GENOMIC DNA]</scope>
    <source>
        <strain evidence="4">NIES-2863</strain>
    </source>
</reference>